<reference evidence="14 17" key="3">
    <citation type="submission" date="2020-01" db="EMBL/GenBank/DDBJ databases">
        <authorList>
            <consortium name="GenomeTrakr: Next Generation Sequencing Network for Food Pathogen Tracability"/>
        </authorList>
    </citation>
    <scope>NUCLEOTIDE SEQUENCE [LARGE SCALE GENOMIC DNA]</scope>
    <source>
        <strain evidence="12 16">CFSAN008016</strain>
        <strain evidence="14 17">FDA00015028</strain>
    </source>
</reference>
<sequence>MMKLMKRLKPYWLSITAVLVLTFGQVIGQLYLPTLMSNIIDKGVVNGDTDYIWSTGMQMLLISFASVILSVIVVYLASKISMGFGKDLRDKIFTKVEDFSLQEFDKVGTSSLITRTTNDVVQIQNVLYMMMRLMVMAPIMLLGGIIMAVGRDAKLSLIFVVVLPLLLLLVVVLGGKAMPMFKSLQKKMDKLNRVIREGLTGIRVVRSFNRNEDELEKFEEANADYATTAIKVNRLLSLMSPLMMLLMNLTSIAIVWIGSIFIGNGDMQVGDLMAFIQYAMQIMMSFMMLSAVFIMIPRAGASAERINEVLDMEAEILNPENPKTSTPPAKLSFENVTFRYEGAEKPVIEDISFEANAGETVAIIGSTGAGKSTLINMIPRFYDVESGVVKINGIDVREMDQSSLRQKIGLVPQKAVLFTGTIASNMRYGKEDATDEEIWEALRTAQAENFVSKLSNGLGSRVEQGGNNFSGGQKQRLSIARSLIRKPEIYIFDDSFSALDFKTDAKLREALKAETTEAVTLIVAQRITSVVNSDQIIVLNEGKIAGIGTHEELKESNQIYQEIMRSQLSEEEIA</sequence>
<dbReference type="InterPro" id="IPR027417">
    <property type="entry name" value="P-loop_NTPase"/>
</dbReference>
<evidence type="ECO:0000256" key="8">
    <source>
        <dbReference type="ARBA" id="ARBA00023136"/>
    </source>
</evidence>
<evidence type="ECO:0000313" key="16">
    <source>
        <dbReference type="Proteomes" id="UP000388699"/>
    </source>
</evidence>
<evidence type="ECO:0000256" key="7">
    <source>
        <dbReference type="ARBA" id="ARBA00022989"/>
    </source>
</evidence>
<feature type="transmembrane region" description="Helical" evidence="9">
    <location>
        <begin position="275"/>
        <end position="296"/>
    </location>
</feature>
<dbReference type="GO" id="GO:0016887">
    <property type="term" value="F:ATP hydrolysis activity"/>
    <property type="evidence" value="ECO:0007669"/>
    <property type="project" value="InterPro"/>
</dbReference>
<evidence type="ECO:0000256" key="9">
    <source>
        <dbReference type="SAM" id="Phobius"/>
    </source>
</evidence>
<comment type="subcellular location">
    <subcellularLocation>
        <location evidence="1">Cell membrane</location>
        <topology evidence="1">Multi-pass membrane protein</topology>
    </subcellularLocation>
</comment>
<evidence type="ECO:0000313" key="15">
    <source>
        <dbReference type="EMBL" id="HAB9175242.1"/>
    </source>
</evidence>
<dbReference type="AlphaFoldDB" id="A0A6Z0F136"/>
<keyword evidence="3" id="KW-1003">Cell membrane</keyword>
<name>A0A6Z0F136_LISMN</name>
<dbReference type="FunFam" id="3.40.50.300:FF:000854">
    <property type="entry name" value="Multidrug ABC transporter ATP-binding protein"/>
    <property type="match status" value="1"/>
</dbReference>
<feature type="domain" description="ABC transmembrane type-1" evidence="11">
    <location>
        <begin position="17"/>
        <end position="298"/>
    </location>
</feature>
<feature type="transmembrane region" description="Helical" evidence="9">
    <location>
        <begin position="52"/>
        <end position="77"/>
    </location>
</feature>
<reference evidence="13 18" key="2">
    <citation type="submission" date="2019-04" db="EMBL/GenBank/DDBJ databases">
        <authorList>
            <consortium name="GenomeTrakr network: Whole genome sequencing for foodborne pathogen traceback"/>
        </authorList>
    </citation>
    <scope>NUCLEOTIDE SEQUENCE [LARGE SCALE GENOMIC DNA]</scope>
    <source>
        <strain evidence="13 18">NRRL B-33244</strain>
    </source>
</reference>
<evidence type="ECO:0000256" key="6">
    <source>
        <dbReference type="ARBA" id="ARBA00022840"/>
    </source>
</evidence>
<evidence type="ECO:0000256" key="3">
    <source>
        <dbReference type="ARBA" id="ARBA00022475"/>
    </source>
</evidence>
<dbReference type="EMBL" id="AANCZP010000001">
    <property type="protein sequence ID" value="EDN8268800.1"/>
    <property type="molecule type" value="Genomic_DNA"/>
</dbReference>
<dbReference type="GO" id="GO:0015421">
    <property type="term" value="F:ABC-type oligopeptide transporter activity"/>
    <property type="evidence" value="ECO:0007669"/>
    <property type="project" value="TreeGrafter"/>
</dbReference>
<proteinExistence type="predicted"/>
<dbReference type="CDD" id="cd18548">
    <property type="entry name" value="ABC_6TM_Tm287_like"/>
    <property type="match status" value="1"/>
</dbReference>
<dbReference type="Pfam" id="PF00005">
    <property type="entry name" value="ABC_tran"/>
    <property type="match status" value="1"/>
</dbReference>
<dbReference type="InterPro" id="IPR011527">
    <property type="entry name" value="ABC1_TM_dom"/>
</dbReference>
<dbReference type="EMBL" id="AAAQJJ010000007">
    <property type="protein sequence ID" value="EAE0769772.1"/>
    <property type="molecule type" value="Genomic_DNA"/>
</dbReference>
<keyword evidence="6 15" id="KW-0067">ATP-binding</keyword>
<dbReference type="Gene3D" id="1.20.1560.10">
    <property type="entry name" value="ABC transporter type 1, transmembrane domain"/>
    <property type="match status" value="1"/>
</dbReference>
<feature type="transmembrane region" description="Helical" evidence="9">
    <location>
        <begin position="242"/>
        <end position="263"/>
    </location>
</feature>
<dbReference type="Proteomes" id="UP000388699">
    <property type="component" value="Unassembled WGS sequence"/>
</dbReference>
<dbReference type="GO" id="GO:0005524">
    <property type="term" value="F:ATP binding"/>
    <property type="evidence" value="ECO:0007669"/>
    <property type="project" value="UniProtKB-KW"/>
</dbReference>
<evidence type="ECO:0000313" key="14">
    <source>
        <dbReference type="EMBL" id="EDN8268800.1"/>
    </source>
</evidence>
<dbReference type="EMBL" id="DAAIRR010000001">
    <property type="protein sequence ID" value="HAB9175242.1"/>
    <property type="molecule type" value="Genomic_DNA"/>
</dbReference>
<dbReference type="FunFam" id="1.20.1560.10:FF:000040">
    <property type="entry name" value="Multidrug ABC transporter ATP-binding protein"/>
    <property type="match status" value="1"/>
</dbReference>
<evidence type="ECO:0000313" key="12">
    <source>
        <dbReference type="EMBL" id="EAE0769772.1"/>
    </source>
</evidence>
<dbReference type="PANTHER" id="PTHR43394">
    <property type="entry name" value="ATP-DEPENDENT PERMEASE MDL1, MITOCHONDRIAL"/>
    <property type="match status" value="1"/>
</dbReference>
<dbReference type="InterPro" id="IPR039421">
    <property type="entry name" value="Type_1_exporter"/>
</dbReference>
<evidence type="ECO:0000256" key="1">
    <source>
        <dbReference type="ARBA" id="ARBA00004651"/>
    </source>
</evidence>
<organism evidence="15">
    <name type="scientific">Listeria monocytogenes</name>
    <dbReference type="NCBI Taxonomy" id="1639"/>
    <lineage>
        <taxon>Bacteria</taxon>
        <taxon>Bacillati</taxon>
        <taxon>Bacillota</taxon>
        <taxon>Bacilli</taxon>
        <taxon>Bacillales</taxon>
        <taxon>Listeriaceae</taxon>
        <taxon>Listeria</taxon>
    </lineage>
</organism>
<feature type="domain" description="ABC transporter" evidence="10">
    <location>
        <begin position="331"/>
        <end position="566"/>
    </location>
</feature>
<evidence type="ECO:0000256" key="5">
    <source>
        <dbReference type="ARBA" id="ARBA00022741"/>
    </source>
</evidence>
<dbReference type="SUPFAM" id="SSF52540">
    <property type="entry name" value="P-loop containing nucleoside triphosphate hydrolases"/>
    <property type="match status" value="1"/>
</dbReference>
<evidence type="ECO:0000256" key="2">
    <source>
        <dbReference type="ARBA" id="ARBA00022448"/>
    </source>
</evidence>
<reference evidence="15" key="4">
    <citation type="submission" date="2020-01" db="EMBL/GenBank/DDBJ databases">
        <authorList>
            <consortium name="NCBI Pathogen Detection Project"/>
        </authorList>
    </citation>
    <scope>NUCLEOTIDE SEQUENCE</scope>
    <source>
        <strain evidence="15">CFIAFB20160038</strain>
    </source>
</reference>
<evidence type="ECO:0000313" key="17">
    <source>
        <dbReference type="Proteomes" id="UP000467247"/>
    </source>
</evidence>
<evidence type="ECO:0000259" key="10">
    <source>
        <dbReference type="PROSITE" id="PS50893"/>
    </source>
</evidence>
<dbReference type="InterPro" id="IPR003439">
    <property type="entry name" value="ABC_transporter-like_ATP-bd"/>
</dbReference>
<keyword evidence="8 9" id="KW-0472">Membrane</keyword>
<dbReference type="SMART" id="SM00382">
    <property type="entry name" value="AAA"/>
    <property type="match status" value="1"/>
</dbReference>
<dbReference type="Gene3D" id="3.40.50.300">
    <property type="entry name" value="P-loop containing nucleotide triphosphate hydrolases"/>
    <property type="match status" value="1"/>
</dbReference>
<evidence type="ECO:0000259" key="11">
    <source>
        <dbReference type="PROSITE" id="PS50929"/>
    </source>
</evidence>
<comment type="caution">
    <text evidence="15">The sequence shown here is derived from an EMBL/GenBank/DDBJ whole genome shotgun (WGS) entry which is preliminary data.</text>
</comment>
<dbReference type="GO" id="GO:0005886">
    <property type="term" value="C:plasma membrane"/>
    <property type="evidence" value="ECO:0007669"/>
    <property type="project" value="UniProtKB-SubCell"/>
</dbReference>
<keyword evidence="7 9" id="KW-1133">Transmembrane helix</keyword>
<dbReference type="RefSeq" id="WP_061114098.1">
    <property type="nucleotide sequence ID" value="NZ_CP025560.1"/>
</dbReference>
<dbReference type="Proteomes" id="UP000535556">
    <property type="component" value="Unassembled WGS sequence"/>
</dbReference>
<keyword evidence="2" id="KW-0813">Transport</keyword>
<evidence type="ECO:0000313" key="18">
    <source>
        <dbReference type="Proteomes" id="UP000535556"/>
    </source>
</evidence>
<gene>
    <name evidence="13" type="ORF">AF817_05610</name>
    <name evidence="12" type="ORF">DG57_08000</name>
    <name evidence="14" type="ORF">GT011_05540</name>
    <name evidence="15" type="ORF">GYU24_05925</name>
</gene>
<keyword evidence="4 9" id="KW-0812">Transmembrane</keyword>
<reference evidence="15" key="1">
    <citation type="journal article" date="2018" name="Genome Biol.">
        <title>SKESA: strategic k-mer extension for scrupulous assemblies.</title>
        <authorList>
            <person name="Souvorov A."/>
            <person name="Agarwala R."/>
            <person name="Lipman D.J."/>
        </authorList>
    </citation>
    <scope>NUCLEOTIDE SEQUENCE [LARGE SCALE GENOMIC DNA]</scope>
    <source>
        <strain evidence="15">CFIAFB20160038</strain>
    </source>
</reference>
<feature type="transmembrane region" description="Helical" evidence="9">
    <location>
        <begin position="133"/>
        <end position="150"/>
    </location>
</feature>
<keyword evidence="5" id="KW-0547">Nucleotide-binding</keyword>
<dbReference type="PANTHER" id="PTHR43394:SF1">
    <property type="entry name" value="ATP-BINDING CASSETTE SUB-FAMILY B MEMBER 10, MITOCHONDRIAL"/>
    <property type="match status" value="1"/>
</dbReference>
<dbReference type="Pfam" id="PF00664">
    <property type="entry name" value="ABC_membrane"/>
    <property type="match status" value="1"/>
</dbReference>
<dbReference type="Proteomes" id="UP000840928">
    <property type="component" value="Unassembled WGS sequence"/>
</dbReference>
<accession>A0A6Z0F136</accession>
<dbReference type="InterPro" id="IPR036640">
    <property type="entry name" value="ABC1_TM_sf"/>
</dbReference>
<dbReference type="PROSITE" id="PS00211">
    <property type="entry name" value="ABC_TRANSPORTER_1"/>
    <property type="match status" value="1"/>
</dbReference>
<feature type="transmembrane region" description="Helical" evidence="9">
    <location>
        <begin position="156"/>
        <end position="178"/>
    </location>
</feature>
<dbReference type="PROSITE" id="PS50929">
    <property type="entry name" value="ABC_TM1F"/>
    <property type="match status" value="1"/>
</dbReference>
<evidence type="ECO:0000313" key="13">
    <source>
        <dbReference type="EMBL" id="EAG6762697.1"/>
    </source>
</evidence>
<dbReference type="EMBL" id="AABDDO010000001">
    <property type="protein sequence ID" value="EAG6762697.1"/>
    <property type="molecule type" value="Genomic_DNA"/>
</dbReference>
<dbReference type="InterPro" id="IPR003593">
    <property type="entry name" value="AAA+_ATPase"/>
</dbReference>
<protein>
    <submittedName>
        <fullName evidence="12">ABC transporter ATP-binding protein</fullName>
    </submittedName>
    <submittedName>
        <fullName evidence="15">ATP-binding cassette domain-containing protein</fullName>
    </submittedName>
</protein>
<dbReference type="InterPro" id="IPR017871">
    <property type="entry name" value="ABC_transporter-like_CS"/>
</dbReference>
<dbReference type="Proteomes" id="UP000467247">
    <property type="component" value="Unassembled WGS sequence"/>
</dbReference>
<dbReference type="SUPFAM" id="SSF90123">
    <property type="entry name" value="ABC transporter transmembrane region"/>
    <property type="match status" value="1"/>
</dbReference>
<evidence type="ECO:0000256" key="4">
    <source>
        <dbReference type="ARBA" id="ARBA00022692"/>
    </source>
</evidence>
<dbReference type="PROSITE" id="PS50893">
    <property type="entry name" value="ABC_TRANSPORTER_2"/>
    <property type="match status" value="1"/>
</dbReference>